<evidence type="ECO:0000259" key="2">
    <source>
        <dbReference type="SMART" id="SM00834"/>
    </source>
</evidence>
<organism evidence="3">
    <name type="scientific">Aminobacter ciceronei</name>
    <dbReference type="NCBI Taxonomy" id="150723"/>
    <lineage>
        <taxon>Bacteria</taxon>
        <taxon>Pseudomonadati</taxon>
        <taxon>Pseudomonadota</taxon>
        <taxon>Alphaproteobacteria</taxon>
        <taxon>Hyphomicrobiales</taxon>
        <taxon>Phyllobacteriaceae</taxon>
        <taxon>Aminobacter</taxon>
    </lineage>
</organism>
<evidence type="ECO:0000256" key="1">
    <source>
        <dbReference type="SAM" id="MobiDB-lite"/>
    </source>
</evidence>
<feature type="region of interest" description="Disordered" evidence="1">
    <location>
        <begin position="1"/>
        <end position="22"/>
    </location>
</feature>
<reference evidence="3" key="1">
    <citation type="journal article" date="2001" name="Appl. Environ. Microbiol.">
        <title>Chloromethane utilization gene cluster from Hyphomicrobium chloromethanicum strain CM2(T) and development of functional gene probes to detect halomethane-degrading bacteria.</title>
        <authorList>
            <person name="McAnulla C."/>
            <person name="Woodall C.A."/>
            <person name="McDonald I.R."/>
            <person name="Studer A."/>
            <person name="Vuilleumier S."/>
            <person name="Leisinger T."/>
            <person name="Murrell J.C."/>
        </authorList>
    </citation>
    <scope>NUCLEOTIDE SEQUENCE</scope>
    <source>
        <strain evidence="3">IMB-1</strain>
    </source>
</reference>
<reference evidence="3" key="3">
    <citation type="submission" date="2016-12" db="EMBL/GenBank/DDBJ databases">
        <authorList>
            <person name="Song W.-J."/>
            <person name="Kurnit D.M."/>
        </authorList>
    </citation>
    <scope>NUCLEOTIDE SEQUENCE</scope>
    <source>
        <strain evidence="3">IMB-1</strain>
    </source>
</reference>
<accession>Q93S70</accession>
<dbReference type="InterPro" id="IPR013429">
    <property type="entry name" value="Regulatory_FmdB_Zinc_ribbon"/>
</dbReference>
<evidence type="ECO:0000313" key="3">
    <source>
        <dbReference type="EMBL" id="AAK38766.1"/>
    </source>
</evidence>
<protein>
    <submittedName>
        <fullName evidence="3">Putative transporter</fullName>
    </submittedName>
</protein>
<sequence length="146" mass="16042">MQTRPCSWSGTTSQRKPLDPTSQATCRLAQGRGGPFRNNFEAEMPSYTFRCGDCREDRQVLTDLATADGLELVCTSCGGSMTRAPVLVVNVIGPATEARRAANDAKAEEIFKPCGHKYQCRCGVRLSKPNPFKQEIKKAHGFVDED</sequence>
<dbReference type="SMART" id="SM00834">
    <property type="entry name" value="CxxC_CXXC_SSSS"/>
    <property type="match status" value="1"/>
</dbReference>
<dbReference type="EMBL" id="AF307143">
    <property type="protein sequence ID" value="AAK38766.1"/>
    <property type="molecule type" value="Genomic_DNA"/>
</dbReference>
<proteinExistence type="predicted"/>
<feature type="domain" description="Putative regulatory protein FmdB zinc ribbon" evidence="2">
    <location>
        <begin position="44"/>
        <end position="86"/>
    </location>
</feature>
<reference evidence="3" key="2">
    <citation type="journal article" date="2001" name="Appl. Environ. Microbiol.">
        <title>Identification of methyl halide-utilizing genes in the methyl bromide-utilizing bacterial strain IMB-1 suggests a high degree of conservation of methyl halide-specific genes in gram-negative bacteria.</title>
        <authorList>
            <person name="Woodall C.A."/>
            <person name="Warner K.L."/>
            <person name="Oremland R.S."/>
            <person name="Murrell J.C."/>
            <person name="McDonald I.R."/>
        </authorList>
    </citation>
    <scope>NUCLEOTIDE SEQUENCE</scope>
    <source>
        <strain evidence="3">IMB-1</strain>
    </source>
</reference>
<name>Q93S70_9HYPH</name>
<dbReference type="AlphaFoldDB" id="Q93S70"/>